<proteinExistence type="predicted"/>
<evidence type="ECO:0000313" key="3">
    <source>
        <dbReference type="Proteomes" id="UP000481643"/>
    </source>
</evidence>
<feature type="coiled-coil region" evidence="1">
    <location>
        <begin position="10"/>
        <end position="59"/>
    </location>
</feature>
<dbReference type="EMBL" id="WBVX01000065">
    <property type="protein sequence ID" value="KAB2674456.1"/>
    <property type="molecule type" value="Genomic_DNA"/>
</dbReference>
<accession>A0A6L3YB80</accession>
<dbReference type="AlphaFoldDB" id="A0A6L3YB80"/>
<evidence type="ECO:0000256" key="1">
    <source>
        <dbReference type="SAM" id="Coils"/>
    </source>
</evidence>
<protein>
    <submittedName>
        <fullName evidence="2">Uncharacterized protein</fullName>
    </submittedName>
</protein>
<comment type="caution">
    <text evidence="2">The sequence shown here is derived from an EMBL/GenBank/DDBJ whole genome shotgun (WGS) entry which is preliminary data.</text>
</comment>
<gene>
    <name evidence="2" type="ORF">F9L08_28530</name>
</gene>
<sequence length="70" mass="7842">MADTVIFHINKEMTTMTNALENHIEELRREANHCDPAERAQIEAELEQARAELAAIIATEAAERDGEPPN</sequence>
<reference evidence="2 3" key="1">
    <citation type="submission" date="2019-09" db="EMBL/GenBank/DDBJ databases">
        <title>Taxonomic organization of the family Brucellaceae based on a phylogenomic approach.</title>
        <authorList>
            <person name="Leclercq S."/>
            <person name="Cloeckaert A."/>
            <person name="Zygmunt M.S."/>
        </authorList>
    </citation>
    <scope>NUCLEOTIDE SEQUENCE [LARGE SCALE GENOMIC DNA]</scope>
    <source>
        <strain evidence="2 3">WS1830</strain>
    </source>
</reference>
<dbReference type="Proteomes" id="UP000481643">
    <property type="component" value="Unassembled WGS sequence"/>
</dbReference>
<dbReference type="RefSeq" id="WP_151654541.1">
    <property type="nucleotide sequence ID" value="NZ_WBVX01000065.1"/>
</dbReference>
<name>A0A6L3YB80_9HYPH</name>
<evidence type="ECO:0000313" key="2">
    <source>
        <dbReference type="EMBL" id="KAB2674456.1"/>
    </source>
</evidence>
<organism evidence="2 3">
    <name type="scientific">Brucella tritici</name>
    <dbReference type="NCBI Taxonomy" id="94626"/>
    <lineage>
        <taxon>Bacteria</taxon>
        <taxon>Pseudomonadati</taxon>
        <taxon>Pseudomonadota</taxon>
        <taxon>Alphaproteobacteria</taxon>
        <taxon>Hyphomicrobiales</taxon>
        <taxon>Brucellaceae</taxon>
        <taxon>Brucella/Ochrobactrum group</taxon>
        <taxon>Brucella</taxon>
    </lineage>
</organism>
<keyword evidence="1" id="KW-0175">Coiled coil</keyword>